<evidence type="ECO:0000256" key="2">
    <source>
        <dbReference type="ARBA" id="ARBA00023235"/>
    </source>
</evidence>
<dbReference type="GO" id="GO:0016787">
    <property type="term" value="F:hydrolase activity"/>
    <property type="evidence" value="ECO:0007669"/>
    <property type="project" value="UniProtKB-KW"/>
</dbReference>
<keyword evidence="4" id="KW-0547">Nucleotide-binding</keyword>
<dbReference type="SUPFAM" id="SSF52540">
    <property type="entry name" value="P-loop containing nucleoside triphosphate hydrolases"/>
    <property type="match status" value="1"/>
</dbReference>
<dbReference type="Pfam" id="PF00270">
    <property type="entry name" value="DEAD"/>
    <property type="match status" value="1"/>
</dbReference>
<evidence type="ECO:0000256" key="1">
    <source>
        <dbReference type="ARBA" id="ARBA00023125"/>
    </source>
</evidence>
<dbReference type="PROSITE" id="PS51192">
    <property type="entry name" value="HELICASE_ATP_BIND_1"/>
    <property type="match status" value="1"/>
</dbReference>
<dbReference type="InterPro" id="IPR027417">
    <property type="entry name" value="P-loop_NTPase"/>
</dbReference>
<proteinExistence type="predicted"/>
<dbReference type="Gene3D" id="3.40.50.300">
    <property type="entry name" value="P-loop containing nucleotide triphosphate hydrolases"/>
    <property type="match status" value="1"/>
</dbReference>
<comment type="caution">
    <text evidence="4">The sequence shown here is derived from an EMBL/GenBank/DDBJ whole genome shotgun (WGS) entry which is preliminary data.</text>
</comment>
<organism evidence="4">
    <name type="scientific">invertebrate metagenome</name>
    <dbReference type="NCBI Taxonomy" id="1711999"/>
    <lineage>
        <taxon>unclassified sequences</taxon>
        <taxon>metagenomes</taxon>
        <taxon>organismal metagenomes</taxon>
    </lineage>
</organism>
<keyword evidence="2" id="KW-0413">Isomerase</keyword>
<accession>A0A2H9T4U2</accession>
<dbReference type="InterPro" id="IPR011545">
    <property type="entry name" value="DEAD/DEAH_box_helicase_dom"/>
</dbReference>
<dbReference type="InterPro" id="IPR014001">
    <property type="entry name" value="Helicase_ATP-bd"/>
</dbReference>
<dbReference type="GO" id="GO:0005524">
    <property type="term" value="F:ATP binding"/>
    <property type="evidence" value="ECO:0007669"/>
    <property type="project" value="InterPro"/>
</dbReference>
<keyword evidence="4" id="KW-0067">ATP-binding</keyword>
<dbReference type="EMBL" id="NSIT01000224">
    <property type="protein sequence ID" value="PJE78234.1"/>
    <property type="molecule type" value="Genomic_DNA"/>
</dbReference>
<dbReference type="GO" id="GO:0005737">
    <property type="term" value="C:cytoplasm"/>
    <property type="evidence" value="ECO:0007669"/>
    <property type="project" value="TreeGrafter"/>
</dbReference>
<dbReference type="GO" id="GO:0005634">
    <property type="term" value="C:nucleus"/>
    <property type="evidence" value="ECO:0007669"/>
    <property type="project" value="TreeGrafter"/>
</dbReference>
<dbReference type="GO" id="GO:0043138">
    <property type="term" value="F:3'-5' DNA helicase activity"/>
    <property type="evidence" value="ECO:0007669"/>
    <property type="project" value="TreeGrafter"/>
</dbReference>
<dbReference type="AlphaFoldDB" id="A0A2H9T4U2"/>
<dbReference type="GO" id="GO:0005694">
    <property type="term" value="C:chromosome"/>
    <property type="evidence" value="ECO:0007669"/>
    <property type="project" value="TreeGrafter"/>
</dbReference>
<gene>
    <name evidence="4" type="primary">recQ_2</name>
    <name evidence="4" type="ORF">CI610_02838</name>
</gene>
<dbReference type="GO" id="GO:0003677">
    <property type="term" value="F:DNA binding"/>
    <property type="evidence" value="ECO:0007669"/>
    <property type="project" value="UniProtKB-KW"/>
</dbReference>
<keyword evidence="4" id="KW-0378">Hydrolase</keyword>
<evidence type="ECO:0000313" key="4">
    <source>
        <dbReference type="EMBL" id="PJE78234.1"/>
    </source>
</evidence>
<dbReference type="GO" id="GO:0009378">
    <property type="term" value="F:four-way junction helicase activity"/>
    <property type="evidence" value="ECO:0007669"/>
    <property type="project" value="TreeGrafter"/>
</dbReference>
<dbReference type="PANTHER" id="PTHR13710">
    <property type="entry name" value="DNA HELICASE RECQ FAMILY MEMBER"/>
    <property type="match status" value="1"/>
</dbReference>
<dbReference type="EC" id="3.6.4.12" evidence="4"/>
<keyword evidence="1" id="KW-0238">DNA-binding</keyword>
<name>A0A2H9T4U2_9ZZZZ</name>
<evidence type="ECO:0000259" key="3">
    <source>
        <dbReference type="PROSITE" id="PS51192"/>
    </source>
</evidence>
<dbReference type="PANTHER" id="PTHR13710:SF153">
    <property type="entry name" value="RECQ-LIKE DNA HELICASE BLM"/>
    <property type="match status" value="1"/>
</dbReference>
<feature type="domain" description="Helicase ATP-binding" evidence="3">
    <location>
        <begin position="29"/>
        <end position="184"/>
    </location>
</feature>
<sequence>MADFDTCVEFAKEQIRFNHNLKEKQLDTLRHLYEGRDVVSVLPTGYGKSVIFQLLPWLFQRKHNSRTPYIVLVICPLNSIMEDQVIGLRGKGIAACYLSGSTSKTFMTEGVIDDDLSPDEDGVSAAWTMKDIAWKDITDGRYNVMYAHPESALCKRMHSVLRSPLYQDKICSVVIDEVHMIAEW</sequence>
<protein>
    <submittedName>
        <fullName evidence="4">ATP-dependent DNA helicase RecQ</fullName>
        <ecNumber evidence="4">3.6.4.12</ecNumber>
    </submittedName>
</protein>
<dbReference type="GO" id="GO:0000724">
    <property type="term" value="P:double-strand break repair via homologous recombination"/>
    <property type="evidence" value="ECO:0007669"/>
    <property type="project" value="TreeGrafter"/>
</dbReference>
<keyword evidence="4" id="KW-0347">Helicase</keyword>
<reference evidence="4" key="1">
    <citation type="journal article" date="2017" name="Appl. Environ. Microbiol.">
        <title>Molecular characterization of an Endozoicomonas-like organism causing infection in king scallop Pecten maximus L.</title>
        <authorList>
            <person name="Cano I."/>
            <person name="van Aerle R."/>
            <person name="Ross S."/>
            <person name="Verner-Jeffreys D.W."/>
            <person name="Paley R.K."/>
            <person name="Rimmer G."/>
            <person name="Ryder D."/>
            <person name="Hooper P."/>
            <person name="Stone D."/>
            <person name="Feist S.W."/>
        </authorList>
    </citation>
    <scope>NUCLEOTIDE SEQUENCE</scope>
</reference>